<keyword evidence="2" id="KW-1185">Reference proteome</keyword>
<proteinExistence type="predicted"/>
<reference evidence="1 2" key="1">
    <citation type="submission" date="2016-04" db="EMBL/GenBank/DDBJ databases">
        <title>A degradative enzymes factory behind the ericoid mycorrhizal symbiosis.</title>
        <authorList>
            <consortium name="DOE Joint Genome Institute"/>
            <person name="Martino E."/>
            <person name="Morin E."/>
            <person name="Grelet G."/>
            <person name="Kuo A."/>
            <person name="Kohler A."/>
            <person name="Daghino S."/>
            <person name="Barry K."/>
            <person name="Choi C."/>
            <person name="Cichocki N."/>
            <person name="Clum A."/>
            <person name="Copeland A."/>
            <person name="Hainaut M."/>
            <person name="Haridas S."/>
            <person name="Labutti K."/>
            <person name="Lindquist E."/>
            <person name="Lipzen A."/>
            <person name="Khouja H.-R."/>
            <person name="Murat C."/>
            <person name="Ohm R."/>
            <person name="Olson A."/>
            <person name="Spatafora J."/>
            <person name="Veneault-Fourrey C."/>
            <person name="Henrissat B."/>
            <person name="Grigoriev I."/>
            <person name="Martin F."/>
            <person name="Perotto S."/>
        </authorList>
    </citation>
    <scope>NUCLEOTIDE SEQUENCE [LARGE SCALE GENOMIC DNA]</scope>
    <source>
        <strain evidence="1 2">F</strain>
    </source>
</reference>
<dbReference type="EMBL" id="KZ613968">
    <property type="protein sequence ID" value="PMD30299.1"/>
    <property type="molecule type" value="Genomic_DNA"/>
</dbReference>
<accession>A0A2J6QVM6</accession>
<evidence type="ECO:0000313" key="1">
    <source>
        <dbReference type="EMBL" id="PMD30299.1"/>
    </source>
</evidence>
<protein>
    <submittedName>
        <fullName evidence="1">Uncharacterized protein</fullName>
    </submittedName>
</protein>
<dbReference type="Proteomes" id="UP000235786">
    <property type="component" value="Unassembled WGS sequence"/>
</dbReference>
<evidence type="ECO:0000313" key="2">
    <source>
        <dbReference type="Proteomes" id="UP000235786"/>
    </source>
</evidence>
<organism evidence="1 2">
    <name type="scientific">Hyaloscypha variabilis (strain UAMH 11265 / GT02V1 / F)</name>
    <name type="common">Meliniomyces variabilis</name>
    <dbReference type="NCBI Taxonomy" id="1149755"/>
    <lineage>
        <taxon>Eukaryota</taxon>
        <taxon>Fungi</taxon>
        <taxon>Dikarya</taxon>
        <taxon>Ascomycota</taxon>
        <taxon>Pezizomycotina</taxon>
        <taxon>Leotiomycetes</taxon>
        <taxon>Helotiales</taxon>
        <taxon>Hyaloscyphaceae</taxon>
        <taxon>Hyaloscypha</taxon>
        <taxon>Hyaloscypha variabilis</taxon>
    </lineage>
</organism>
<gene>
    <name evidence="1" type="ORF">L207DRAFT_444080</name>
</gene>
<sequence length="145" mass="16411">MTFGSRLGPRCIDKTSVKTAFTSAHDIHMASRQIQYETLTLPERKKQEEWAQKKLEELGTCPADFKWLRVPGSYNCSAGNHWMTDAMVTEGRGGYLCLPDFISGRDRAPDPLENLEKNRLIGFTDGLDKFHGPIYPSTDLWGWAS</sequence>
<dbReference type="OrthoDB" id="3505129at2759"/>
<name>A0A2J6QVM6_HYAVF</name>
<dbReference type="AlphaFoldDB" id="A0A2J6QVM6"/>